<organism evidence="6 7">
    <name type="scientific">Desulfuromonas thiophila</name>
    <dbReference type="NCBI Taxonomy" id="57664"/>
    <lineage>
        <taxon>Bacteria</taxon>
        <taxon>Pseudomonadati</taxon>
        <taxon>Thermodesulfobacteriota</taxon>
        <taxon>Desulfuromonadia</taxon>
        <taxon>Desulfuromonadales</taxon>
        <taxon>Desulfuromonadaceae</taxon>
        <taxon>Desulfuromonas</taxon>
    </lineage>
</organism>
<evidence type="ECO:0000256" key="4">
    <source>
        <dbReference type="SAM" id="Phobius"/>
    </source>
</evidence>
<dbReference type="InterPro" id="IPR011701">
    <property type="entry name" value="MFS"/>
</dbReference>
<evidence type="ECO:0000256" key="3">
    <source>
        <dbReference type="ARBA" id="ARBA00023136"/>
    </source>
</evidence>
<protein>
    <submittedName>
        <fullName evidence="6">Major Facilitator Superfamily protein</fullName>
    </submittedName>
</protein>
<feature type="transmembrane region" description="Helical" evidence="4">
    <location>
        <begin position="64"/>
        <end position="85"/>
    </location>
</feature>
<accession>A0A1G7EPN3</accession>
<dbReference type="InterPro" id="IPR052528">
    <property type="entry name" value="Sugar_transport-like"/>
</dbReference>
<keyword evidence="2 4" id="KW-1133">Transmembrane helix</keyword>
<dbReference type="InterPro" id="IPR020846">
    <property type="entry name" value="MFS_dom"/>
</dbReference>
<dbReference type="OrthoDB" id="1117124at2"/>
<gene>
    <name evidence="6" type="ORF">SAMN05661003_12224</name>
</gene>
<feature type="transmembrane region" description="Helical" evidence="4">
    <location>
        <begin position="293"/>
        <end position="314"/>
    </location>
</feature>
<proteinExistence type="predicted"/>
<dbReference type="Pfam" id="PF07690">
    <property type="entry name" value="MFS_1"/>
    <property type="match status" value="1"/>
</dbReference>
<keyword evidence="7" id="KW-1185">Reference proteome</keyword>
<feature type="transmembrane region" description="Helical" evidence="4">
    <location>
        <begin position="414"/>
        <end position="432"/>
    </location>
</feature>
<dbReference type="InterPro" id="IPR036259">
    <property type="entry name" value="MFS_trans_sf"/>
</dbReference>
<feature type="transmembrane region" description="Helical" evidence="4">
    <location>
        <begin position="351"/>
        <end position="369"/>
    </location>
</feature>
<dbReference type="GO" id="GO:0022857">
    <property type="term" value="F:transmembrane transporter activity"/>
    <property type="evidence" value="ECO:0007669"/>
    <property type="project" value="InterPro"/>
</dbReference>
<dbReference type="EMBL" id="FNAQ01000022">
    <property type="protein sequence ID" value="SDE65572.1"/>
    <property type="molecule type" value="Genomic_DNA"/>
</dbReference>
<sequence>MATNLLNRFGQRLVAFVAGEDGSERACADIPEQACHEQRRNFACNLANGAASKLAEQLAGPNLVLVWLLQLIGSPLWMLGFLMPIKQTAALLPQLAVAGQIRRLARRKWLWVGGALMQALCLLLMLPVAHSLSPAVAGGVILLLLALFSMASGSASVAFQDVLGKTIAKGRRGRLLSLRALVGGLLTLAAGALLSLLRRTDDSLALVQGLLLAAAGLWLVSAVCFALIREDAGATEGARNPLAEVRHGLTLVRRSSGFRRFLQLRALLLCVELAPPFYFMHLHSLGLVDGSTVGLLVAAVGLAQLISSPFWGRLADETSRRVMQHSALLATAAALLALLLTALPVAGLQKALYLLAFVLIGLAEAGVRLGRKTYLVDAIPRQERASCAALSNSLVGLLALLLGGLGFIAQSAGALSLILLLGAVSGAAALLCQRLPEADALLAALQAQD</sequence>
<feature type="domain" description="Major facilitator superfamily (MFS) profile" evidence="5">
    <location>
        <begin position="249"/>
        <end position="449"/>
    </location>
</feature>
<evidence type="ECO:0000256" key="1">
    <source>
        <dbReference type="ARBA" id="ARBA00022692"/>
    </source>
</evidence>
<dbReference type="Gene3D" id="1.20.1250.20">
    <property type="entry name" value="MFS general substrate transporter like domains"/>
    <property type="match status" value="2"/>
</dbReference>
<evidence type="ECO:0000313" key="6">
    <source>
        <dbReference type="EMBL" id="SDE65572.1"/>
    </source>
</evidence>
<name>A0A1G7EPN3_9BACT</name>
<dbReference type="PROSITE" id="PS50850">
    <property type="entry name" value="MFS"/>
    <property type="match status" value="1"/>
</dbReference>
<dbReference type="SUPFAM" id="SSF103473">
    <property type="entry name" value="MFS general substrate transporter"/>
    <property type="match status" value="1"/>
</dbReference>
<dbReference type="STRING" id="57664.SAMN05661003_12224"/>
<keyword evidence="3 4" id="KW-0472">Membrane</keyword>
<dbReference type="AlphaFoldDB" id="A0A1G7EPN3"/>
<dbReference type="RefSeq" id="WP_092080493.1">
    <property type="nucleotide sequence ID" value="NZ_CALFZY010000038.1"/>
</dbReference>
<evidence type="ECO:0000256" key="2">
    <source>
        <dbReference type="ARBA" id="ARBA00022989"/>
    </source>
</evidence>
<feature type="transmembrane region" description="Helical" evidence="4">
    <location>
        <begin position="135"/>
        <end position="159"/>
    </location>
</feature>
<dbReference type="PANTHER" id="PTHR23526:SF1">
    <property type="entry name" value="MAJOR FACILITATOR SUPERFAMILY MFS_1"/>
    <property type="match status" value="1"/>
</dbReference>
<feature type="transmembrane region" description="Helical" evidence="4">
    <location>
        <begin position="262"/>
        <end position="281"/>
    </location>
</feature>
<reference evidence="7" key="1">
    <citation type="submission" date="2016-10" db="EMBL/GenBank/DDBJ databases">
        <authorList>
            <person name="Varghese N."/>
            <person name="Submissions S."/>
        </authorList>
    </citation>
    <scope>NUCLEOTIDE SEQUENCE [LARGE SCALE GENOMIC DNA]</scope>
    <source>
        <strain evidence="7">DSM 8987</strain>
    </source>
</reference>
<evidence type="ECO:0000313" key="7">
    <source>
        <dbReference type="Proteomes" id="UP000243205"/>
    </source>
</evidence>
<feature type="transmembrane region" description="Helical" evidence="4">
    <location>
        <begin position="109"/>
        <end position="129"/>
    </location>
</feature>
<dbReference type="PANTHER" id="PTHR23526">
    <property type="entry name" value="INTEGRAL MEMBRANE TRANSPORT PROTEIN-RELATED"/>
    <property type="match status" value="1"/>
</dbReference>
<keyword evidence="1 4" id="KW-0812">Transmembrane</keyword>
<feature type="transmembrane region" description="Helical" evidence="4">
    <location>
        <begin position="326"/>
        <end position="345"/>
    </location>
</feature>
<dbReference type="Proteomes" id="UP000243205">
    <property type="component" value="Unassembled WGS sequence"/>
</dbReference>
<feature type="transmembrane region" description="Helical" evidence="4">
    <location>
        <begin position="180"/>
        <end position="197"/>
    </location>
</feature>
<feature type="transmembrane region" description="Helical" evidence="4">
    <location>
        <begin position="389"/>
        <end position="408"/>
    </location>
</feature>
<feature type="transmembrane region" description="Helical" evidence="4">
    <location>
        <begin position="203"/>
        <end position="228"/>
    </location>
</feature>
<evidence type="ECO:0000259" key="5">
    <source>
        <dbReference type="PROSITE" id="PS50850"/>
    </source>
</evidence>